<dbReference type="Gene3D" id="3.30.2130.30">
    <property type="match status" value="1"/>
</dbReference>
<dbReference type="GO" id="GO:0003723">
    <property type="term" value="F:RNA binding"/>
    <property type="evidence" value="ECO:0007669"/>
    <property type="project" value="InterPro"/>
</dbReference>
<dbReference type="InterPro" id="IPR054170">
    <property type="entry name" value="RlmL_1st"/>
</dbReference>
<dbReference type="InterPro" id="IPR053943">
    <property type="entry name" value="RlmKL-like_Mtase_CS"/>
</dbReference>
<evidence type="ECO:0000256" key="1">
    <source>
        <dbReference type="ARBA" id="ARBA00022603"/>
    </source>
</evidence>
<dbReference type="SUPFAM" id="SSF53335">
    <property type="entry name" value="S-adenosyl-L-methionine-dependent methyltransferases"/>
    <property type="match status" value="1"/>
</dbReference>
<dbReference type="GO" id="GO:0008990">
    <property type="term" value="F:rRNA (guanine-N2-)-methyltransferase activity"/>
    <property type="evidence" value="ECO:0007669"/>
    <property type="project" value="TreeGrafter"/>
</dbReference>
<dbReference type="InterPro" id="IPR004114">
    <property type="entry name" value="THUMP_dom"/>
</dbReference>
<feature type="domain" description="Ribosomal RNA large subunit methyltransferase K/L-like methyltransferase" evidence="3">
    <location>
        <begin position="162"/>
        <end position="365"/>
    </location>
</feature>
<dbReference type="Pfam" id="PF01170">
    <property type="entry name" value="UPF0020"/>
    <property type="match status" value="1"/>
</dbReference>
<organism evidence="6 7">
    <name type="scientific">Christensenella minuta</name>
    <dbReference type="NCBI Taxonomy" id="626937"/>
    <lineage>
        <taxon>Bacteria</taxon>
        <taxon>Bacillati</taxon>
        <taxon>Bacillota</taxon>
        <taxon>Clostridia</taxon>
        <taxon>Christensenellales</taxon>
        <taxon>Christensenellaceae</taxon>
        <taxon>Christensenella</taxon>
    </lineage>
</organism>
<dbReference type="EMBL" id="LSZW01000063">
    <property type="protein sequence ID" value="KXK64898.1"/>
    <property type="molecule type" value="Genomic_DNA"/>
</dbReference>
<dbReference type="Pfam" id="PF02926">
    <property type="entry name" value="THUMP"/>
    <property type="match status" value="1"/>
</dbReference>
<dbReference type="PATRIC" id="fig|626937.4.peg.2115"/>
<protein>
    <submittedName>
        <fullName evidence="6">Uncharacterized protein</fullName>
    </submittedName>
</protein>
<dbReference type="Gene3D" id="3.40.50.150">
    <property type="entry name" value="Vaccinia Virus protein VP39"/>
    <property type="match status" value="1"/>
</dbReference>
<evidence type="ECO:0000256" key="2">
    <source>
        <dbReference type="ARBA" id="ARBA00022679"/>
    </source>
</evidence>
<dbReference type="Pfam" id="PF22020">
    <property type="entry name" value="RlmL_1st"/>
    <property type="match status" value="1"/>
</dbReference>
<keyword evidence="2" id="KW-0808">Transferase</keyword>
<dbReference type="InterPro" id="IPR000241">
    <property type="entry name" value="RlmKL-like_Mtase"/>
</dbReference>
<feature type="domain" description="THUMP" evidence="4">
    <location>
        <begin position="67"/>
        <end position="152"/>
    </location>
</feature>
<feature type="domain" description="RlmL ferredoxin-like" evidence="5">
    <location>
        <begin position="5"/>
        <end position="59"/>
    </location>
</feature>
<reference evidence="6 7" key="1">
    <citation type="submission" date="2016-02" db="EMBL/GenBank/DDBJ databases">
        <authorList>
            <person name="Wen L."/>
            <person name="He K."/>
            <person name="Yang H."/>
        </authorList>
    </citation>
    <scope>NUCLEOTIDE SEQUENCE [LARGE SCALE GENOMIC DNA]</scope>
    <source>
        <strain evidence="6 7">DSM 22607</strain>
    </source>
</reference>
<dbReference type="Proteomes" id="UP000070366">
    <property type="component" value="Unassembled WGS sequence"/>
</dbReference>
<name>A0A136Q2J3_9FIRM</name>
<dbReference type="KEGG" id="cmiu:B1H56_04570"/>
<evidence type="ECO:0000259" key="3">
    <source>
        <dbReference type="Pfam" id="PF01170"/>
    </source>
</evidence>
<proteinExistence type="predicted"/>
<dbReference type="OrthoDB" id="9809404at2"/>
<dbReference type="AlphaFoldDB" id="A0A136Q2J3"/>
<dbReference type="CDD" id="cd11715">
    <property type="entry name" value="THUMP_AdoMetMT"/>
    <property type="match status" value="1"/>
</dbReference>
<gene>
    <name evidence="6" type="ORF">HMPREF3293_02143</name>
</gene>
<evidence type="ECO:0000313" key="7">
    <source>
        <dbReference type="Proteomes" id="UP000070366"/>
    </source>
</evidence>
<evidence type="ECO:0000313" key="6">
    <source>
        <dbReference type="EMBL" id="KXK64898.1"/>
    </source>
</evidence>
<dbReference type="PANTHER" id="PTHR47313:SF1">
    <property type="entry name" value="RIBOSOMAL RNA LARGE SUBUNIT METHYLTRANSFERASE K_L"/>
    <property type="match status" value="1"/>
</dbReference>
<sequence length="372" mass="42178">MNYRCYASCAFGIEGILAGELRELGFGNVSAQDARVYFDADEKGIAKANIFLRTADRVYLVLKEFRATTFDDLFEGVAAIPFGDFMPSDARFPVDGNAVRSTLGSVSDVQAITKKAVVTAMQRVYPKERFEENGSMFNLYVNLLKDQVTIALNTSGMGLNRRGYRLKNAQAPLKETLAAALIIISQWRTRDFYDPLCGSGTIAIEAAMRAANMAPGLKRRFDAQGYGNEFRKEFAEMREYAQSLLRQPEMEIFASDIDRKTLDLAREHAHNMGVAQYIRFSRKDVREFVQPDRPASVITNPPYAVRMGEEKEVARLYQAMGEVLRPLDDTLVFIITADDRFESKYGAAADKRRKLYNGSIKCTYYQYFRKKR</sequence>
<dbReference type="PROSITE" id="PS01261">
    <property type="entry name" value="UPF0020"/>
    <property type="match status" value="1"/>
</dbReference>
<keyword evidence="7" id="KW-1185">Reference proteome</keyword>
<evidence type="ECO:0000259" key="4">
    <source>
        <dbReference type="Pfam" id="PF02926"/>
    </source>
</evidence>
<dbReference type="GO" id="GO:0070043">
    <property type="term" value="F:rRNA (guanine-N7-)-methyltransferase activity"/>
    <property type="evidence" value="ECO:0007669"/>
    <property type="project" value="TreeGrafter"/>
</dbReference>
<dbReference type="InterPro" id="IPR029063">
    <property type="entry name" value="SAM-dependent_MTases_sf"/>
</dbReference>
<dbReference type="PANTHER" id="PTHR47313">
    <property type="entry name" value="RIBOSOMAL RNA LARGE SUBUNIT METHYLTRANSFERASE K/L"/>
    <property type="match status" value="1"/>
</dbReference>
<evidence type="ECO:0000259" key="5">
    <source>
        <dbReference type="Pfam" id="PF22020"/>
    </source>
</evidence>
<dbReference type="STRING" id="626937.HMPREF3293_02143"/>
<accession>A0A136Q2J3</accession>
<keyword evidence="1" id="KW-0489">Methyltransferase</keyword>
<dbReference type="RefSeq" id="WP_066518444.1">
    <property type="nucleotide sequence ID" value="NZ_CABMOF010000001.1"/>
</dbReference>
<comment type="caution">
    <text evidence="6">The sequence shown here is derived from an EMBL/GenBank/DDBJ whole genome shotgun (WGS) entry which is preliminary data.</text>
</comment>